<dbReference type="GO" id="GO:0004519">
    <property type="term" value="F:endonuclease activity"/>
    <property type="evidence" value="ECO:0007669"/>
    <property type="project" value="UniProtKB-KW"/>
</dbReference>
<organism evidence="2 3">
    <name type="scientific">Desulfitobacterium dehalogenans</name>
    <dbReference type="NCBI Taxonomy" id="36854"/>
    <lineage>
        <taxon>Bacteria</taxon>
        <taxon>Bacillati</taxon>
        <taxon>Bacillota</taxon>
        <taxon>Clostridia</taxon>
        <taxon>Eubacteriales</taxon>
        <taxon>Desulfitobacteriaceae</taxon>
        <taxon>Desulfitobacterium</taxon>
    </lineage>
</organism>
<dbReference type="PANTHER" id="PTHR36558:SF1">
    <property type="entry name" value="RESTRICTION ENDONUCLEASE DOMAIN-CONTAINING PROTEIN-RELATED"/>
    <property type="match status" value="1"/>
</dbReference>
<feature type="domain" description="Putative restriction endonuclease" evidence="1">
    <location>
        <begin position="14"/>
        <end position="181"/>
    </location>
</feature>
<dbReference type="InterPro" id="IPR011335">
    <property type="entry name" value="Restrct_endonuc-II-like"/>
</dbReference>
<dbReference type="AlphaFoldDB" id="A0A7C6Z3T7"/>
<dbReference type="Proteomes" id="UP000553059">
    <property type="component" value="Unassembled WGS sequence"/>
</dbReference>
<dbReference type="SUPFAM" id="SSF52980">
    <property type="entry name" value="Restriction endonuclease-like"/>
    <property type="match status" value="1"/>
</dbReference>
<dbReference type="Pfam" id="PF05685">
    <property type="entry name" value="Uma2"/>
    <property type="match status" value="1"/>
</dbReference>
<proteinExistence type="predicted"/>
<accession>A0A7C6Z3T7</accession>
<evidence type="ECO:0000313" key="2">
    <source>
        <dbReference type="EMBL" id="HHY26386.1"/>
    </source>
</evidence>
<gene>
    <name evidence="2" type="ORF">GX523_06475</name>
</gene>
<dbReference type="EMBL" id="DUTF01000148">
    <property type="protein sequence ID" value="HHY26386.1"/>
    <property type="molecule type" value="Genomic_DNA"/>
</dbReference>
<evidence type="ECO:0000259" key="1">
    <source>
        <dbReference type="Pfam" id="PF05685"/>
    </source>
</evidence>
<dbReference type="InterPro" id="IPR008538">
    <property type="entry name" value="Uma2"/>
</dbReference>
<dbReference type="PANTHER" id="PTHR36558">
    <property type="entry name" value="GLR1098 PROTEIN"/>
    <property type="match status" value="1"/>
</dbReference>
<keyword evidence="2" id="KW-0378">Hydrolase</keyword>
<evidence type="ECO:0000313" key="3">
    <source>
        <dbReference type="Proteomes" id="UP000553059"/>
    </source>
</evidence>
<dbReference type="InterPro" id="IPR012296">
    <property type="entry name" value="Nuclease_put_TT1808"/>
</dbReference>
<keyword evidence="2" id="KW-0540">Nuclease</keyword>
<keyword evidence="2" id="KW-0255">Endonuclease</keyword>
<name>A0A7C6Z3T7_9FIRM</name>
<protein>
    <submittedName>
        <fullName evidence="2">Uma2 family endonuclease</fullName>
    </submittedName>
</protein>
<comment type="caution">
    <text evidence="2">The sequence shown here is derived from an EMBL/GenBank/DDBJ whole genome shotgun (WGS) entry which is preliminary data.</text>
</comment>
<sequence>MELHREDKKYTYTDYLTWPDNERWEIYEGVPSLQSAPTWQHQAIARELLTQFNVLLKGNSCQVFAAPFDLRLPEGNQKDEETTFVVQPDLLVICDKKGLKGTGYYGTPTLIIEISSPATARNDKVLKFNHYERAGVREYWIVEPEGKFISVFTLQENGRFGRPEVYTEASKVQVTVFPDLFVDLGLVFEGI</sequence>
<dbReference type="CDD" id="cd06260">
    <property type="entry name" value="DUF820-like"/>
    <property type="match status" value="1"/>
</dbReference>
<reference evidence="2 3" key="1">
    <citation type="journal article" date="2020" name="Biotechnol. Biofuels">
        <title>New insights from the biogas microbiome by comprehensive genome-resolved metagenomics of nearly 1600 species originating from multiple anaerobic digesters.</title>
        <authorList>
            <person name="Campanaro S."/>
            <person name="Treu L."/>
            <person name="Rodriguez-R L.M."/>
            <person name="Kovalovszki A."/>
            <person name="Ziels R.M."/>
            <person name="Maus I."/>
            <person name="Zhu X."/>
            <person name="Kougias P.G."/>
            <person name="Basile A."/>
            <person name="Luo G."/>
            <person name="Schluter A."/>
            <person name="Konstantinidis K.T."/>
            <person name="Angelidaki I."/>
        </authorList>
    </citation>
    <scope>NUCLEOTIDE SEQUENCE [LARGE SCALE GENOMIC DNA]</scope>
    <source>
        <strain evidence="2">AS05jafATM_4</strain>
    </source>
</reference>
<dbReference type="Gene3D" id="3.90.1570.10">
    <property type="entry name" value="tt1808, chain A"/>
    <property type="match status" value="1"/>
</dbReference>